<organism evidence="1 2">
    <name type="scientific">Campylobacter magnus</name>
    <dbReference type="NCBI Taxonomy" id="3026462"/>
    <lineage>
        <taxon>Bacteria</taxon>
        <taxon>Pseudomonadati</taxon>
        <taxon>Campylobacterota</taxon>
        <taxon>Epsilonproteobacteria</taxon>
        <taxon>Campylobacterales</taxon>
        <taxon>Campylobacteraceae</taxon>
        <taxon>Campylobacter</taxon>
    </lineage>
</organism>
<evidence type="ECO:0000313" key="1">
    <source>
        <dbReference type="EMBL" id="MDO2409317.1"/>
    </source>
</evidence>
<proteinExistence type="predicted"/>
<name>A0ABT8TBR6_9BACT</name>
<dbReference type="RefSeq" id="WP_302244183.1">
    <property type="nucleotide sequence ID" value="NZ_JAULJQ010000004.1"/>
</dbReference>
<protein>
    <submittedName>
        <fullName evidence="1">Uncharacterized protein</fullName>
    </submittedName>
</protein>
<sequence>MLFSIFIFFKFLGFGKSNQKNIYLNQRHYLNKFNYENIKNKKSQNNDQIALNLT</sequence>
<dbReference type="Proteomes" id="UP001171111">
    <property type="component" value="Unassembled WGS sequence"/>
</dbReference>
<comment type="caution">
    <text evidence="1">The sequence shown here is derived from an EMBL/GenBank/DDBJ whole genome shotgun (WGS) entry which is preliminary data.</text>
</comment>
<evidence type="ECO:0000313" key="2">
    <source>
        <dbReference type="Proteomes" id="UP001171111"/>
    </source>
</evidence>
<dbReference type="EMBL" id="JAULJQ010000004">
    <property type="protein sequence ID" value="MDO2409317.1"/>
    <property type="molecule type" value="Genomic_DNA"/>
</dbReference>
<reference evidence="1 2" key="1">
    <citation type="submission" date="2023-06" db="EMBL/GenBank/DDBJ databases">
        <title>Campylobacter magnum sp. nov., isolated from cecal contents of domestic pigs (Sus scrofa domesticus).</title>
        <authorList>
            <person name="Papic B."/>
            <person name="Gruntar I."/>
        </authorList>
    </citation>
    <scope>NUCLEOTIDE SEQUENCE [LARGE SCALE GENOMIC DNA]</scope>
    <source>
        <strain evidence="2">34484-21</strain>
    </source>
</reference>
<accession>A0ABT8TBR6</accession>
<keyword evidence="2" id="KW-1185">Reference proteome</keyword>
<gene>
    <name evidence="1" type="ORF">Q2362_04285</name>
</gene>